<dbReference type="GO" id="GO:0000286">
    <property type="term" value="F:alanine dehydrogenase activity"/>
    <property type="evidence" value="ECO:0007669"/>
    <property type="project" value="UniProtKB-EC"/>
</dbReference>
<dbReference type="PROSITE" id="PS00837">
    <property type="entry name" value="ALADH_PNT_2"/>
    <property type="match status" value="1"/>
</dbReference>
<dbReference type="Proteomes" id="UP000563094">
    <property type="component" value="Unassembled WGS sequence"/>
</dbReference>
<dbReference type="InterPro" id="IPR007698">
    <property type="entry name" value="AlaDH/PNT_NAD(H)-bd"/>
</dbReference>
<organism evidence="7 8">
    <name type="scientific">Rufibacter quisquiliarum</name>
    <dbReference type="NCBI Taxonomy" id="1549639"/>
    <lineage>
        <taxon>Bacteria</taxon>
        <taxon>Pseudomonadati</taxon>
        <taxon>Bacteroidota</taxon>
        <taxon>Cytophagia</taxon>
        <taxon>Cytophagales</taxon>
        <taxon>Hymenobacteraceae</taxon>
        <taxon>Rufibacter</taxon>
    </lineage>
</organism>
<dbReference type="InterPro" id="IPR036291">
    <property type="entry name" value="NAD(P)-bd_dom_sf"/>
</dbReference>
<feature type="domain" description="Alanine dehydrogenase/pyridine nucleotide transhydrogenase N-terminal" evidence="6">
    <location>
        <begin position="42"/>
        <end position="175"/>
    </location>
</feature>
<dbReference type="InterPro" id="IPR007886">
    <property type="entry name" value="AlaDH/PNT_N"/>
</dbReference>
<evidence type="ECO:0000256" key="3">
    <source>
        <dbReference type="ARBA" id="ARBA00023002"/>
    </source>
</evidence>
<sequence>MMEELTEKSKEFEALTKATARSLMPKESMLAVETRKRSLFIGIPKESSLQENRIGLTPESVKQLTDHGHEVWIESGAGAPSKYSDHEFSEAGGVIVYSTKEVYEADVLLKIAPPTYDEMEFLRPGQTLISALQLGSLTSEYIGALCRKKINAISFELLKDKSGSKPVVRAMSEIAGSTVMLIAAEYLSSSNEGKGVILGGITGVPPSKVVIIGAGTVAEYATRAALGLGAEVKVFDDHLYKLRRLKQNVGAQLFTSTLDNTILHKEIQDADVVIGAVTADEGQIPCMISEEVVSSMNPGSVIIDVSIDEGGCFETSEMTTHKRPVYRKYDVIHYCVPNIPSRVPRTATKALSNIFTPMFLEISKYGGVNEALFTHEHYRSGVYIYKGSLTNAAIAKKFNMRYKELSLMIAVRN</sequence>
<dbReference type="EC" id="1.4.1.1" evidence="2"/>
<dbReference type="CDD" id="cd05305">
    <property type="entry name" value="L-AlaDH"/>
    <property type="match status" value="1"/>
</dbReference>
<dbReference type="Gene3D" id="3.40.50.720">
    <property type="entry name" value="NAD(P)-binding Rossmann-like Domain"/>
    <property type="match status" value="2"/>
</dbReference>
<feature type="domain" description="Alanine dehydrogenase/pyridine nucleotide transhydrogenase NAD(H)-binding" evidence="5">
    <location>
        <begin position="187"/>
        <end position="335"/>
    </location>
</feature>
<dbReference type="Pfam" id="PF01262">
    <property type="entry name" value="AlaDh_PNT_C"/>
    <property type="match status" value="1"/>
</dbReference>
<dbReference type="InterPro" id="IPR008141">
    <property type="entry name" value="Ala_DH"/>
</dbReference>
<dbReference type="SMART" id="SM01002">
    <property type="entry name" value="AlaDh_PNT_C"/>
    <property type="match status" value="1"/>
</dbReference>
<evidence type="ECO:0000313" key="8">
    <source>
        <dbReference type="Proteomes" id="UP000563094"/>
    </source>
</evidence>
<evidence type="ECO:0000256" key="4">
    <source>
        <dbReference type="ARBA" id="ARBA00023027"/>
    </source>
</evidence>
<reference evidence="7 8" key="1">
    <citation type="submission" date="2020-08" db="EMBL/GenBank/DDBJ databases">
        <title>Genomic Encyclopedia of Type Strains, Phase IV (KMG-IV): sequencing the most valuable type-strain genomes for metagenomic binning, comparative biology and taxonomic classification.</title>
        <authorList>
            <person name="Goeker M."/>
        </authorList>
    </citation>
    <scope>NUCLEOTIDE SEQUENCE [LARGE SCALE GENOMIC DNA]</scope>
    <source>
        <strain evidence="7 8">DSM 29854</strain>
    </source>
</reference>
<evidence type="ECO:0000259" key="5">
    <source>
        <dbReference type="SMART" id="SM01002"/>
    </source>
</evidence>
<dbReference type="SUPFAM" id="SSF51735">
    <property type="entry name" value="NAD(P)-binding Rossmann-fold domains"/>
    <property type="match status" value="1"/>
</dbReference>
<comment type="caution">
    <text evidence="7">The sequence shown here is derived from an EMBL/GenBank/DDBJ whole genome shotgun (WGS) entry which is preliminary data.</text>
</comment>
<dbReference type="Pfam" id="PF05222">
    <property type="entry name" value="AlaDh_PNT_N"/>
    <property type="match status" value="1"/>
</dbReference>
<evidence type="ECO:0000313" key="7">
    <source>
        <dbReference type="EMBL" id="MBA9075441.1"/>
    </source>
</evidence>
<keyword evidence="3 7" id="KW-0560">Oxidoreductase</keyword>
<dbReference type="EMBL" id="JACJIQ010000001">
    <property type="protein sequence ID" value="MBA9075441.1"/>
    <property type="molecule type" value="Genomic_DNA"/>
</dbReference>
<dbReference type="InterPro" id="IPR008143">
    <property type="entry name" value="Ala_DH/PNT_CS2"/>
</dbReference>
<proteinExistence type="inferred from homology"/>
<dbReference type="PANTHER" id="PTHR42795">
    <property type="entry name" value="ALANINE DEHYDROGENASE"/>
    <property type="match status" value="1"/>
</dbReference>
<dbReference type="SMART" id="SM01003">
    <property type="entry name" value="AlaDh_PNT_N"/>
    <property type="match status" value="1"/>
</dbReference>
<keyword evidence="4" id="KW-0520">NAD</keyword>
<dbReference type="GO" id="GO:0042853">
    <property type="term" value="P:L-alanine catabolic process"/>
    <property type="evidence" value="ECO:0007669"/>
    <property type="project" value="InterPro"/>
</dbReference>
<name>A0A839GNM0_9BACT</name>
<comment type="similarity">
    <text evidence="1">Belongs to the AlaDH/PNT family.</text>
</comment>
<dbReference type="GO" id="GO:0005886">
    <property type="term" value="C:plasma membrane"/>
    <property type="evidence" value="ECO:0007669"/>
    <property type="project" value="TreeGrafter"/>
</dbReference>
<keyword evidence="8" id="KW-1185">Reference proteome</keyword>
<dbReference type="SUPFAM" id="SSF52283">
    <property type="entry name" value="Formate/glycerate dehydrogenase catalytic domain-like"/>
    <property type="match status" value="1"/>
</dbReference>
<dbReference type="PANTHER" id="PTHR42795:SF1">
    <property type="entry name" value="ALANINE DEHYDROGENASE"/>
    <property type="match status" value="1"/>
</dbReference>
<evidence type="ECO:0000259" key="6">
    <source>
        <dbReference type="SMART" id="SM01003"/>
    </source>
</evidence>
<protein>
    <recommendedName>
        <fullName evidence="2">alanine dehydrogenase</fullName>
        <ecNumber evidence="2">1.4.1.1</ecNumber>
    </recommendedName>
</protein>
<evidence type="ECO:0000256" key="1">
    <source>
        <dbReference type="ARBA" id="ARBA00005689"/>
    </source>
</evidence>
<accession>A0A839GNM0</accession>
<gene>
    <name evidence="7" type="ORF">FHS90_000138</name>
</gene>
<evidence type="ECO:0000256" key="2">
    <source>
        <dbReference type="ARBA" id="ARBA00012897"/>
    </source>
</evidence>
<dbReference type="AlphaFoldDB" id="A0A839GNM0"/>